<dbReference type="Gene3D" id="1.10.10.10">
    <property type="entry name" value="Winged helix-like DNA-binding domain superfamily/Winged helix DNA-binding domain"/>
    <property type="match status" value="1"/>
</dbReference>
<feature type="binding site" evidence="1">
    <location>
        <position position="152"/>
    </location>
    <ligand>
        <name>Ni(2+)</name>
        <dbReference type="ChEBI" id="CHEBI:49786"/>
    </ligand>
</feature>
<dbReference type="InterPro" id="IPR026043">
    <property type="entry name" value="NadR"/>
</dbReference>
<dbReference type="PANTHER" id="PTHR40068">
    <property type="entry name" value="TRANSCRIPTION REPRESSOR NIAR-RELATED"/>
    <property type="match status" value="1"/>
</dbReference>
<evidence type="ECO:0000259" key="3">
    <source>
        <dbReference type="Pfam" id="PF08279"/>
    </source>
</evidence>
<feature type="domain" description="3H" evidence="2">
    <location>
        <begin position="81"/>
        <end position="177"/>
    </location>
</feature>
<protein>
    <submittedName>
        <fullName evidence="4">Transcriptional regulator</fullName>
    </submittedName>
</protein>
<feature type="domain" description="Helix-turn-helix type 11" evidence="3">
    <location>
        <begin position="14"/>
        <end position="66"/>
    </location>
</feature>
<gene>
    <name evidence="4" type="ORF">GCM10007968_01280</name>
</gene>
<dbReference type="RefSeq" id="WP_188800794.1">
    <property type="nucleotide sequence ID" value="NZ_BMOK01000001.1"/>
</dbReference>
<evidence type="ECO:0000313" key="4">
    <source>
        <dbReference type="EMBL" id="GGL41139.1"/>
    </source>
</evidence>
<dbReference type="InterPro" id="IPR036390">
    <property type="entry name" value="WH_DNA-bd_sf"/>
</dbReference>
<dbReference type="Gene3D" id="3.30.1340.20">
    <property type="entry name" value="3H domain"/>
    <property type="match status" value="1"/>
</dbReference>
<feature type="binding site" evidence="1">
    <location>
        <position position="154"/>
    </location>
    <ligand>
        <name>Ni(2+)</name>
        <dbReference type="ChEBI" id="CHEBI:49786"/>
    </ligand>
</feature>
<organism evidence="4 5">
    <name type="scientific">Sporolactobacillus putidus</name>
    <dbReference type="NCBI Taxonomy" id="492735"/>
    <lineage>
        <taxon>Bacteria</taxon>
        <taxon>Bacillati</taxon>
        <taxon>Bacillota</taxon>
        <taxon>Bacilli</taxon>
        <taxon>Bacillales</taxon>
        <taxon>Sporolactobacillaceae</taxon>
        <taxon>Sporolactobacillus</taxon>
    </lineage>
</organism>
<feature type="binding site" evidence="1">
    <location>
        <position position="85"/>
    </location>
    <ligand>
        <name>Ni(2+)</name>
        <dbReference type="ChEBI" id="CHEBI:49786"/>
    </ligand>
</feature>
<dbReference type="Pfam" id="PF02829">
    <property type="entry name" value="3H"/>
    <property type="match status" value="1"/>
</dbReference>
<sequence length="178" mass="19937">MNQTKDKRRSGGERRKLILELLRQSSEPVTGSELADRMDVSRQVIVQDISLLKAKEFPIIATSQGYLFLTKSEPEMKTRTIACRHTMQQTEDELNLIVDCGVTVIDVTVEHPFYGEITGSLMIRNRMDVSRFISKLEQTGASLLSSLTGGVHLHKLEAPSNDRLDAAVHLLKKAGYLL</sequence>
<dbReference type="GO" id="GO:0046872">
    <property type="term" value="F:metal ion binding"/>
    <property type="evidence" value="ECO:0007669"/>
    <property type="project" value="UniProtKB-KW"/>
</dbReference>
<dbReference type="InterPro" id="IPR004173">
    <property type="entry name" value="3H_domain"/>
</dbReference>
<dbReference type="PANTHER" id="PTHR40068:SF1">
    <property type="entry name" value="TRANSCRIPTION REPRESSOR NIAR-RELATED"/>
    <property type="match status" value="1"/>
</dbReference>
<evidence type="ECO:0000256" key="1">
    <source>
        <dbReference type="PIRSR" id="PIRSR037847-1"/>
    </source>
</evidence>
<comment type="caution">
    <text evidence="4">The sequence shown here is derived from an EMBL/GenBank/DDBJ whole genome shotgun (WGS) entry which is preliminary data.</text>
</comment>
<dbReference type="InterPro" id="IPR013196">
    <property type="entry name" value="HTH_11"/>
</dbReference>
<dbReference type="SUPFAM" id="SSF75500">
    <property type="entry name" value="Putative transcriptional regulator TM1602, C-terminal domain"/>
    <property type="match status" value="1"/>
</dbReference>
<accession>A0A917RVY0</accession>
<dbReference type="InterPro" id="IPR035922">
    <property type="entry name" value="3H_dom_sf"/>
</dbReference>
<reference evidence="4" key="2">
    <citation type="submission" date="2020-09" db="EMBL/GenBank/DDBJ databases">
        <authorList>
            <person name="Sun Q."/>
            <person name="Ohkuma M."/>
        </authorList>
    </citation>
    <scope>NUCLEOTIDE SEQUENCE</scope>
    <source>
        <strain evidence="4">JCM 15325</strain>
    </source>
</reference>
<reference evidence="4" key="1">
    <citation type="journal article" date="2014" name="Int. J. Syst. Evol. Microbiol.">
        <title>Complete genome sequence of Corynebacterium casei LMG S-19264T (=DSM 44701T), isolated from a smear-ripened cheese.</title>
        <authorList>
            <consortium name="US DOE Joint Genome Institute (JGI-PGF)"/>
            <person name="Walter F."/>
            <person name="Albersmeier A."/>
            <person name="Kalinowski J."/>
            <person name="Ruckert C."/>
        </authorList>
    </citation>
    <scope>NUCLEOTIDE SEQUENCE</scope>
    <source>
        <strain evidence="4">JCM 15325</strain>
    </source>
</reference>
<keyword evidence="5" id="KW-1185">Reference proteome</keyword>
<evidence type="ECO:0000259" key="2">
    <source>
        <dbReference type="Pfam" id="PF02829"/>
    </source>
</evidence>
<name>A0A917RVY0_9BACL</name>
<keyword evidence="1" id="KW-0533">Nickel</keyword>
<dbReference type="SUPFAM" id="SSF46785">
    <property type="entry name" value="Winged helix' DNA-binding domain"/>
    <property type="match status" value="1"/>
</dbReference>
<feature type="binding site" evidence="1">
    <location>
        <position position="93"/>
    </location>
    <ligand>
        <name>Ni(2+)</name>
        <dbReference type="ChEBI" id="CHEBI:49786"/>
    </ligand>
</feature>
<dbReference type="InterPro" id="IPR036388">
    <property type="entry name" value="WH-like_DNA-bd_sf"/>
</dbReference>
<keyword evidence="1" id="KW-0479">Metal-binding</keyword>
<dbReference type="EMBL" id="BMOK01000001">
    <property type="protein sequence ID" value="GGL41139.1"/>
    <property type="molecule type" value="Genomic_DNA"/>
</dbReference>
<dbReference type="Proteomes" id="UP000654670">
    <property type="component" value="Unassembled WGS sequence"/>
</dbReference>
<dbReference type="AlphaFoldDB" id="A0A917RVY0"/>
<evidence type="ECO:0000313" key="5">
    <source>
        <dbReference type="Proteomes" id="UP000654670"/>
    </source>
</evidence>
<dbReference type="Pfam" id="PF08279">
    <property type="entry name" value="HTH_11"/>
    <property type="match status" value="1"/>
</dbReference>
<proteinExistence type="predicted"/>
<dbReference type="PIRSF" id="PIRSF037847">
    <property type="entry name" value="NiaR"/>
    <property type="match status" value="1"/>
</dbReference>